<evidence type="ECO:0000256" key="6">
    <source>
        <dbReference type="ARBA" id="ARBA00023315"/>
    </source>
</evidence>
<dbReference type="PANTHER" id="PTHR10408:SF7">
    <property type="entry name" value="DIACYLGLYCEROL O-ACYLTRANSFERASE 1"/>
    <property type="match status" value="1"/>
</dbReference>
<dbReference type="GO" id="GO:0005789">
    <property type="term" value="C:endoplasmic reticulum membrane"/>
    <property type="evidence" value="ECO:0007669"/>
    <property type="project" value="UniProtKB-SubCell"/>
</dbReference>
<evidence type="ECO:0000313" key="9">
    <source>
        <dbReference type="EMBL" id="KAK1734597.1"/>
    </source>
</evidence>
<dbReference type="EMBL" id="JATAAI010000037">
    <property type="protein sequence ID" value="KAK1734597.1"/>
    <property type="molecule type" value="Genomic_DNA"/>
</dbReference>
<feature type="transmembrane region" description="Helical" evidence="8">
    <location>
        <begin position="287"/>
        <end position="305"/>
    </location>
</feature>
<proteinExistence type="predicted"/>
<keyword evidence="8" id="KW-0812">Transmembrane</keyword>
<dbReference type="Proteomes" id="UP001224775">
    <property type="component" value="Unassembled WGS sequence"/>
</dbReference>
<sequence>MTLISQSCAYCDSEEFAIQQQFKKEEEEALLRSPNKKRGTLPNLIFETPTVPLRSMPSGRNLTKMGKSPSGRNLTKMGKSYMKKSDQYPPSKPMHRQASPSYLSDGAHPQNYRACSITYYHFGISNFRLLLDTVSKHGFILDELRFSLQGFSEGFSEAPLDNFPFVSGVEQGMGVNVVGMLLHFINTNATLVVVIMIVWLVMQATITWMKFISYNHANSDYRQNLATHKATLALVKDLDEEGLQISYPMNITLKNIYYFWFAPTLTYQIAFPRTPYIRWGKVVTHTLHLFISATLVAFLAAQVVAPNLDLLIKDLEANKGNLVAMLLYTIDYWEHNQEMVEVIEEKTPKLLATIASIFGASSKL</sequence>
<evidence type="ECO:0000256" key="1">
    <source>
        <dbReference type="ARBA" id="ARBA00004477"/>
    </source>
</evidence>
<evidence type="ECO:0000256" key="8">
    <source>
        <dbReference type="SAM" id="Phobius"/>
    </source>
</evidence>
<evidence type="ECO:0000256" key="2">
    <source>
        <dbReference type="ARBA" id="ARBA00005189"/>
    </source>
</evidence>
<comment type="subcellular location">
    <subcellularLocation>
        <location evidence="1">Endoplasmic reticulum membrane</location>
        <topology evidence="1">Multi-pass membrane protein</topology>
    </subcellularLocation>
</comment>
<protein>
    <recommendedName>
        <fullName evidence="3">diacylglycerol O-acyltransferase</fullName>
        <ecNumber evidence="3">2.3.1.20</ecNumber>
    </recommendedName>
</protein>
<feature type="transmembrane region" description="Helical" evidence="8">
    <location>
        <begin position="180"/>
        <end position="202"/>
    </location>
</feature>
<evidence type="ECO:0000256" key="5">
    <source>
        <dbReference type="ARBA" id="ARBA00022824"/>
    </source>
</evidence>
<comment type="pathway">
    <text evidence="2">Lipid metabolism.</text>
</comment>
<accession>A0AAD8XVR7</accession>
<dbReference type="AlphaFoldDB" id="A0AAD8XVR7"/>
<evidence type="ECO:0000256" key="7">
    <source>
        <dbReference type="SAM" id="MobiDB-lite"/>
    </source>
</evidence>
<evidence type="ECO:0000313" key="10">
    <source>
        <dbReference type="Proteomes" id="UP001224775"/>
    </source>
</evidence>
<keyword evidence="4 9" id="KW-0808">Transferase</keyword>
<evidence type="ECO:0000256" key="4">
    <source>
        <dbReference type="ARBA" id="ARBA00022679"/>
    </source>
</evidence>
<organism evidence="9 10">
    <name type="scientific">Skeletonema marinoi</name>
    <dbReference type="NCBI Taxonomy" id="267567"/>
    <lineage>
        <taxon>Eukaryota</taxon>
        <taxon>Sar</taxon>
        <taxon>Stramenopiles</taxon>
        <taxon>Ochrophyta</taxon>
        <taxon>Bacillariophyta</taxon>
        <taxon>Coscinodiscophyceae</taxon>
        <taxon>Thalassiosirophycidae</taxon>
        <taxon>Thalassiosirales</taxon>
        <taxon>Skeletonemataceae</taxon>
        <taxon>Skeletonema</taxon>
        <taxon>Skeletonema marinoi-dohrnii complex</taxon>
    </lineage>
</organism>
<comment type="caution">
    <text evidence="9">The sequence shown here is derived from an EMBL/GenBank/DDBJ whole genome shotgun (WGS) entry which is preliminary data.</text>
</comment>
<keyword evidence="5" id="KW-0256">Endoplasmic reticulum</keyword>
<evidence type="ECO:0000256" key="3">
    <source>
        <dbReference type="ARBA" id="ARBA00013244"/>
    </source>
</evidence>
<gene>
    <name evidence="9" type="ORF">QTG54_014470</name>
</gene>
<keyword evidence="8" id="KW-1133">Transmembrane helix</keyword>
<keyword evidence="8" id="KW-0472">Membrane</keyword>
<dbReference type="PANTHER" id="PTHR10408">
    <property type="entry name" value="STEROL O-ACYLTRANSFERASE"/>
    <property type="match status" value="1"/>
</dbReference>
<keyword evidence="6 9" id="KW-0012">Acyltransferase</keyword>
<dbReference type="InterPro" id="IPR014371">
    <property type="entry name" value="Oat_ACAT_DAG_ARE"/>
</dbReference>
<reference evidence="9" key="1">
    <citation type="submission" date="2023-06" db="EMBL/GenBank/DDBJ databases">
        <title>Survivors Of The Sea: Transcriptome response of Skeletonema marinoi to long-term dormancy.</title>
        <authorList>
            <person name="Pinder M.I.M."/>
            <person name="Kourtchenko O."/>
            <person name="Robertson E.K."/>
            <person name="Larsson T."/>
            <person name="Maumus F."/>
            <person name="Osuna-Cruz C.M."/>
            <person name="Vancaester E."/>
            <person name="Stenow R."/>
            <person name="Vandepoele K."/>
            <person name="Ploug H."/>
            <person name="Bruchert V."/>
            <person name="Godhe A."/>
            <person name="Topel M."/>
        </authorList>
    </citation>
    <scope>NUCLEOTIDE SEQUENCE</scope>
    <source>
        <strain evidence="9">R05AC</strain>
    </source>
</reference>
<dbReference type="EC" id="2.3.1.20" evidence="3"/>
<dbReference type="GO" id="GO:0004144">
    <property type="term" value="F:diacylglycerol O-acyltransferase activity"/>
    <property type="evidence" value="ECO:0007669"/>
    <property type="project" value="UniProtKB-EC"/>
</dbReference>
<keyword evidence="10" id="KW-1185">Reference proteome</keyword>
<feature type="region of interest" description="Disordered" evidence="7">
    <location>
        <begin position="56"/>
        <end position="103"/>
    </location>
</feature>
<name>A0AAD8XVR7_9STRA</name>
<dbReference type="GO" id="GO:0019432">
    <property type="term" value="P:triglyceride biosynthetic process"/>
    <property type="evidence" value="ECO:0007669"/>
    <property type="project" value="TreeGrafter"/>
</dbReference>